<evidence type="ECO:0000313" key="2">
    <source>
        <dbReference type="EMBL" id="KXB57321.1"/>
    </source>
</evidence>
<protein>
    <recommendedName>
        <fullName evidence="4">Lipoprotein</fullName>
    </recommendedName>
</protein>
<comment type="caution">
    <text evidence="2">The sequence shown here is derived from an EMBL/GenBank/DDBJ whole genome shotgun (WGS) entry which is preliminary data.</text>
</comment>
<feature type="compositionally biased region" description="Basic and acidic residues" evidence="1">
    <location>
        <begin position="39"/>
        <end position="55"/>
    </location>
</feature>
<evidence type="ECO:0000256" key="1">
    <source>
        <dbReference type="SAM" id="MobiDB-lite"/>
    </source>
</evidence>
<keyword evidence="3" id="KW-1185">Reference proteome</keyword>
<evidence type="ECO:0000313" key="3">
    <source>
        <dbReference type="Proteomes" id="UP000070467"/>
    </source>
</evidence>
<dbReference type="PROSITE" id="PS51257">
    <property type="entry name" value="PROKAR_LIPOPROTEIN"/>
    <property type="match status" value="1"/>
</dbReference>
<proteinExistence type="predicted"/>
<accession>A0ABR5TLA6</accession>
<dbReference type="Proteomes" id="UP000070467">
    <property type="component" value="Unassembled WGS sequence"/>
</dbReference>
<gene>
    <name evidence="2" type="ORF">HMPREF1871_00876</name>
</gene>
<reference evidence="2 3" key="1">
    <citation type="submission" date="2016-01" db="EMBL/GenBank/DDBJ databases">
        <authorList>
            <person name="Mitreva M."/>
            <person name="Pepin K.H."/>
            <person name="Mihindukulasuriya K.A."/>
            <person name="Fulton R."/>
            <person name="Fronick C."/>
            <person name="O'Laughlin M."/>
            <person name="Miner T."/>
            <person name="Herter B."/>
            <person name="Rosa B.A."/>
            <person name="Cordes M."/>
            <person name="Tomlinson C."/>
            <person name="Wollam A."/>
            <person name="Palsikar V.B."/>
            <person name="Mardis E.R."/>
            <person name="Wilson R.K."/>
        </authorList>
    </citation>
    <scope>NUCLEOTIDE SEQUENCE [LARGE SCALE GENOMIC DNA]</scope>
    <source>
        <strain evidence="2 3">KA00071</strain>
    </source>
</reference>
<dbReference type="EMBL" id="LSDB01000048">
    <property type="protein sequence ID" value="KXB57321.1"/>
    <property type="molecule type" value="Genomic_DNA"/>
</dbReference>
<sequence length="272" mass="31519">MKNLFKKIFIIMTSLTVLTACSHTKKENDESNTNQAVNETKEENKVITEDKSNKENKEKKVEFKHDYEKAKALVSDWIVFNLNSFDYKTPDQARGELPPGFLSIPMSEKNVDIIYGANNMKIGYIFPLKEVIEVYNVYNHKTYKEEDVLADIRQLLNKPGKITYKEYEEKSSDYDHATLMQMINPNSQNIAYFKGDKTFVTTISPALGGANLPVPADQSEWTKNDDTLVIPILNYVNKKVVCYITLKFNDKKYGIDDKEKSLYYYYDVKFIK</sequence>
<feature type="region of interest" description="Disordered" evidence="1">
    <location>
        <begin position="24"/>
        <end position="55"/>
    </location>
</feature>
<dbReference type="RefSeq" id="WP_066130400.1">
    <property type="nucleotide sequence ID" value="NZ_KQ959896.1"/>
</dbReference>
<organism evidence="2 3">
    <name type="scientific">Gemelliphila asaccharolytica</name>
    <dbReference type="NCBI Taxonomy" id="502393"/>
    <lineage>
        <taxon>Bacteria</taxon>
        <taxon>Bacillati</taxon>
        <taxon>Bacillota</taxon>
        <taxon>Bacilli</taxon>
        <taxon>Bacillales</taxon>
        <taxon>Gemellaceae</taxon>
        <taxon>Gemelliphila</taxon>
    </lineage>
</organism>
<evidence type="ECO:0008006" key="4">
    <source>
        <dbReference type="Google" id="ProtNLM"/>
    </source>
</evidence>
<name>A0ABR5TLA6_9BACL</name>